<dbReference type="InterPro" id="IPR032807">
    <property type="entry name" value="GNVR"/>
</dbReference>
<sequence>MSRLNIQEDINLKEVYHIIRKRILIVLIFPLLAVICSWMVSSFYLQPVYNASTTLMLWKSYTADQPVAYQDLQINHQLVSTYQEIARSRLVSQEAINNLEISLSPDQFSKKVDVSLVGETGIISISVRDGDPDKAAVMANEVAEVFKDQVPRTIQLDNVQIIDRAVPPSSPILPRTGLNVLVSGILGLVMGSGLAFVYDYFDDSLDSIEEVYGLKLNILSIIPEATERSFGNR</sequence>
<evidence type="ECO:0000256" key="4">
    <source>
        <dbReference type="ARBA" id="ARBA00022692"/>
    </source>
</evidence>
<evidence type="ECO:0000259" key="9">
    <source>
        <dbReference type="Pfam" id="PF13807"/>
    </source>
</evidence>
<evidence type="ECO:0000256" key="2">
    <source>
        <dbReference type="ARBA" id="ARBA00006683"/>
    </source>
</evidence>
<comment type="similarity">
    <text evidence="2">Belongs to the CpsC/CapA family.</text>
</comment>
<accession>A0A424YCD4</accession>
<dbReference type="GO" id="GO:0005886">
    <property type="term" value="C:plasma membrane"/>
    <property type="evidence" value="ECO:0007669"/>
    <property type="project" value="UniProtKB-SubCell"/>
</dbReference>
<evidence type="ECO:0000256" key="5">
    <source>
        <dbReference type="ARBA" id="ARBA00022989"/>
    </source>
</evidence>
<dbReference type="InterPro" id="IPR003856">
    <property type="entry name" value="LPS_length_determ_N"/>
</dbReference>
<evidence type="ECO:0000256" key="1">
    <source>
        <dbReference type="ARBA" id="ARBA00004651"/>
    </source>
</evidence>
<name>A0A424YCD4_9FIRM</name>
<keyword evidence="3" id="KW-1003">Cell membrane</keyword>
<keyword evidence="5 7" id="KW-1133">Transmembrane helix</keyword>
<evidence type="ECO:0000313" key="11">
    <source>
        <dbReference type="Proteomes" id="UP000285138"/>
    </source>
</evidence>
<feature type="domain" description="Tyrosine-protein kinase G-rich" evidence="9">
    <location>
        <begin position="152"/>
        <end position="197"/>
    </location>
</feature>
<feature type="domain" description="Polysaccharide chain length determinant N-terminal" evidence="8">
    <location>
        <begin position="8"/>
        <end position="99"/>
    </location>
</feature>
<evidence type="ECO:0000313" key="10">
    <source>
        <dbReference type="EMBL" id="RQD74476.1"/>
    </source>
</evidence>
<dbReference type="PANTHER" id="PTHR32309:SF13">
    <property type="entry name" value="FERRIC ENTEROBACTIN TRANSPORT PROTEIN FEPE"/>
    <property type="match status" value="1"/>
</dbReference>
<organism evidence="10 11">
    <name type="scientific">Candidatus Syntrophonatronum acetioxidans</name>
    <dbReference type="NCBI Taxonomy" id="1795816"/>
    <lineage>
        <taxon>Bacteria</taxon>
        <taxon>Bacillati</taxon>
        <taxon>Bacillota</taxon>
        <taxon>Clostridia</taxon>
        <taxon>Eubacteriales</taxon>
        <taxon>Syntrophomonadaceae</taxon>
        <taxon>Candidatus Syntrophonatronum</taxon>
    </lineage>
</organism>
<dbReference type="GO" id="GO:0004713">
    <property type="term" value="F:protein tyrosine kinase activity"/>
    <property type="evidence" value="ECO:0007669"/>
    <property type="project" value="TreeGrafter"/>
</dbReference>
<evidence type="ECO:0000256" key="7">
    <source>
        <dbReference type="SAM" id="Phobius"/>
    </source>
</evidence>
<dbReference type="Proteomes" id="UP000285138">
    <property type="component" value="Unassembled WGS sequence"/>
</dbReference>
<comment type="subcellular location">
    <subcellularLocation>
        <location evidence="1">Cell membrane</location>
        <topology evidence="1">Multi-pass membrane protein</topology>
    </subcellularLocation>
</comment>
<evidence type="ECO:0000256" key="6">
    <source>
        <dbReference type="ARBA" id="ARBA00023136"/>
    </source>
</evidence>
<protein>
    <submittedName>
        <fullName evidence="10">Capsular biosynthesis protein</fullName>
    </submittedName>
</protein>
<evidence type="ECO:0000256" key="3">
    <source>
        <dbReference type="ARBA" id="ARBA00022475"/>
    </source>
</evidence>
<dbReference type="Pfam" id="PF02706">
    <property type="entry name" value="Wzz"/>
    <property type="match status" value="1"/>
</dbReference>
<dbReference type="PANTHER" id="PTHR32309">
    <property type="entry name" value="TYROSINE-PROTEIN KINASE"/>
    <property type="match status" value="1"/>
</dbReference>
<dbReference type="InterPro" id="IPR050445">
    <property type="entry name" value="Bact_polysacc_biosynth/exp"/>
</dbReference>
<reference evidence="10 11" key="1">
    <citation type="submission" date="2018-08" db="EMBL/GenBank/DDBJ databases">
        <title>The metabolism and importance of syntrophic acetate oxidation coupled to methane or sulfide production in haloalkaline environments.</title>
        <authorList>
            <person name="Timmers P.H.A."/>
            <person name="Vavourakis C.D."/>
            <person name="Sorokin D.Y."/>
            <person name="Sinninghe Damste J.S."/>
            <person name="Muyzer G."/>
            <person name="Stams A.J.M."/>
            <person name="Plugge C.M."/>
        </authorList>
    </citation>
    <scope>NUCLEOTIDE SEQUENCE [LARGE SCALE GENOMIC DNA]</scope>
    <source>
        <strain evidence="10">MSAO_Bac1</strain>
    </source>
</reference>
<feature type="transmembrane region" description="Helical" evidence="7">
    <location>
        <begin position="178"/>
        <end position="198"/>
    </location>
</feature>
<gene>
    <name evidence="10" type="ORF">D5R97_07820</name>
</gene>
<keyword evidence="4 7" id="KW-0812">Transmembrane</keyword>
<feature type="transmembrane region" description="Helical" evidence="7">
    <location>
        <begin position="23"/>
        <end position="45"/>
    </location>
</feature>
<dbReference type="AlphaFoldDB" id="A0A424YCD4"/>
<proteinExistence type="inferred from homology"/>
<dbReference type="Pfam" id="PF13807">
    <property type="entry name" value="GNVR"/>
    <property type="match status" value="1"/>
</dbReference>
<keyword evidence="6 7" id="KW-0472">Membrane</keyword>
<comment type="caution">
    <text evidence="10">The sequence shown here is derived from an EMBL/GenBank/DDBJ whole genome shotgun (WGS) entry which is preliminary data.</text>
</comment>
<evidence type="ECO:0000259" key="8">
    <source>
        <dbReference type="Pfam" id="PF02706"/>
    </source>
</evidence>
<dbReference type="EMBL" id="QZAA01000202">
    <property type="protein sequence ID" value="RQD74476.1"/>
    <property type="molecule type" value="Genomic_DNA"/>
</dbReference>